<evidence type="ECO:0000313" key="7">
    <source>
        <dbReference type="EMBL" id="RUQ63291.1"/>
    </source>
</evidence>
<evidence type="ECO:0000256" key="1">
    <source>
        <dbReference type="ARBA" id="ARBA00023224"/>
    </source>
</evidence>
<evidence type="ECO:0000256" key="3">
    <source>
        <dbReference type="PROSITE-ProRule" id="PRU00284"/>
    </source>
</evidence>
<evidence type="ECO:0000313" key="8">
    <source>
        <dbReference type="Proteomes" id="UP000280346"/>
    </source>
</evidence>
<keyword evidence="1 3" id="KW-0807">Transducer</keyword>
<dbReference type="Gene3D" id="1.10.287.950">
    <property type="entry name" value="Methyl-accepting chemotaxis protein"/>
    <property type="match status" value="1"/>
</dbReference>
<dbReference type="GO" id="GO:0016020">
    <property type="term" value="C:membrane"/>
    <property type="evidence" value="ECO:0007669"/>
    <property type="project" value="InterPro"/>
</dbReference>
<comment type="caution">
    <text evidence="7">The sequence shown here is derived from an EMBL/GenBank/DDBJ whole genome shotgun (WGS) entry which is preliminary data.</text>
</comment>
<keyword evidence="4" id="KW-0472">Membrane</keyword>
<keyword evidence="4" id="KW-1133">Transmembrane helix</keyword>
<dbReference type="PANTHER" id="PTHR32089:SF112">
    <property type="entry name" value="LYSOZYME-LIKE PROTEIN-RELATED"/>
    <property type="match status" value="1"/>
</dbReference>
<feature type="transmembrane region" description="Helical" evidence="4">
    <location>
        <begin position="24"/>
        <end position="47"/>
    </location>
</feature>
<dbReference type="SMART" id="SM00304">
    <property type="entry name" value="HAMP"/>
    <property type="match status" value="1"/>
</dbReference>
<dbReference type="GO" id="GO:0007165">
    <property type="term" value="P:signal transduction"/>
    <property type="evidence" value="ECO:0007669"/>
    <property type="project" value="UniProtKB-KW"/>
</dbReference>
<reference evidence="7 8" key="1">
    <citation type="submission" date="2018-12" db="EMBL/GenBank/DDBJ databases">
        <authorList>
            <person name="Yang Y."/>
        </authorList>
    </citation>
    <scope>NUCLEOTIDE SEQUENCE [LARGE SCALE GENOMIC DNA]</scope>
    <source>
        <strain evidence="7 8">GSF71</strain>
    </source>
</reference>
<evidence type="ECO:0000259" key="6">
    <source>
        <dbReference type="PROSITE" id="PS50885"/>
    </source>
</evidence>
<dbReference type="GO" id="GO:0006935">
    <property type="term" value="P:chemotaxis"/>
    <property type="evidence" value="ECO:0007669"/>
    <property type="project" value="InterPro"/>
</dbReference>
<sequence>MTPASTPPATTPSLFTRLRIGVKIHLLVGLMTGVAALVGLVGLDTLLAHDALVADMRLASARAVMGERVNGLMLSVVMDSRGIYMARDRAEAEKFARPLLDGLKALDGAMVQWQALLPPGHGGDLDAATARAREFIRFRTELVRLAREDELPAARAYGDNDANRTNRKALNDLIQALAARNAAEVEDLNAAMDRHTRERMALMLAILAGGTLGGTALASAVGSRFIARPLRRMTDAMNALAAGDTASACPQHDSRDEIGDMGRALQVFRRNALDRERLAAEHAAAEAARYRRALTVERLIDQFAGSATRVFGTVVESATTLDGTARGLTLVAEQTNRQAANCAATAQQTSANVASMATATEQMTATVRDIAHQVVQSTGIVGEGKRQAESTDLTVRALAEAADRIGRVVKLIHDIADQTNLLALNATIEAARAGEAGKGFAVVAGEVKALANQTARATEEIGAQVAAMRDATDGAVQAIAAIGATIESMHAVASSIAAAVDQQTAAAGEVSRNVQQAATGTQHVSASLDQVTRASRDTGAAAAQVLGAGETLSRHAHEFQAEMERFLAGIRAA</sequence>
<dbReference type="EMBL" id="RZIJ01000034">
    <property type="protein sequence ID" value="RUQ63291.1"/>
    <property type="molecule type" value="Genomic_DNA"/>
</dbReference>
<feature type="domain" description="HAMP" evidence="6">
    <location>
        <begin position="224"/>
        <end position="277"/>
    </location>
</feature>
<dbReference type="PROSITE" id="PS50885">
    <property type="entry name" value="HAMP"/>
    <property type="match status" value="1"/>
</dbReference>
<protein>
    <submittedName>
        <fullName evidence="7">Methyl-accepting chemotaxis protein</fullName>
    </submittedName>
</protein>
<dbReference type="Pfam" id="PF00015">
    <property type="entry name" value="MCPsignal"/>
    <property type="match status" value="1"/>
</dbReference>
<dbReference type="Pfam" id="PF00672">
    <property type="entry name" value="HAMP"/>
    <property type="match status" value="1"/>
</dbReference>
<evidence type="ECO:0000256" key="4">
    <source>
        <dbReference type="SAM" id="Phobius"/>
    </source>
</evidence>
<dbReference type="InterPro" id="IPR004090">
    <property type="entry name" value="Chemotax_Me-accpt_rcpt"/>
</dbReference>
<gene>
    <name evidence="7" type="ORF">EJ913_27895</name>
</gene>
<dbReference type="GO" id="GO:0004888">
    <property type="term" value="F:transmembrane signaling receptor activity"/>
    <property type="evidence" value="ECO:0007669"/>
    <property type="project" value="InterPro"/>
</dbReference>
<accession>A0A3S0UY50</accession>
<keyword evidence="4" id="KW-0812">Transmembrane</keyword>
<proteinExistence type="inferred from homology"/>
<dbReference type="SUPFAM" id="SSF58104">
    <property type="entry name" value="Methyl-accepting chemotaxis protein (MCP) signaling domain"/>
    <property type="match status" value="1"/>
</dbReference>
<keyword evidence="8" id="KW-1185">Reference proteome</keyword>
<dbReference type="AlphaFoldDB" id="A0A3S0UY50"/>
<feature type="transmembrane region" description="Helical" evidence="4">
    <location>
        <begin position="201"/>
        <end position="222"/>
    </location>
</feature>
<dbReference type="InterPro" id="IPR003660">
    <property type="entry name" value="HAMP_dom"/>
</dbReference>
<feature type="domain" description="Methyl-accepting transducer" evidence="5">
    <location>
        <begin position="317"/>
        <end position="539"/>
    </location>
</feature>
<dbReference type="PRINTS" id="PR00260">
    <property type="entry name" value="CHEMTRNSDUCR"/>
</dbReference>
<dbReference type="Proteomes" id="UP000280346">
    <property type="component" value="Unassembled WGS sequence"/>
</dbReference>
<name>A0A3S0UY50_9PROT</name>
<dbReference type="OrthoDB" id="3378718at2"/>
<dbReference type="Gene3D" id="1.10.8.500">
    <property type="entry name" value="HAMP domain in histidine kinase"/>
    <property type="match status" value="1"/>
</dbReference>
<dbReference type="RefSeq" id="WP_127004129.1">
    <property type="nucleotide sequence ID" value="NZ_JBNPXW010000011.1"/>
</dbReference>
<dbReference type="PROSITE" id="PS50111">
    <property type="entry name" value="CHEMOTAXIS_TRANSDUC_2"/>
    <property type="match status" value="1"/>
</dbReference>
<organism evidence="7 8">
    <name type="scientific">Azospirillum doebereinerae</name>
    <dbReference type="NCBI Taxonomy" id="92933"/>
    <lineage>
        <taxon>Bacteria</taxon>
        <taxon>Pseudomonadati</taxon>
        <taxon>Pseudomonadota</taxon>
        <taxon>Alphaproteobacteria</taxon>
        <taxon>Rhodospirillales</taxon>
        <taxon>Azospirillaceae</taxon>
        <taxon>Azospirillum</taxon>
    </lineage>
</organism>
<dbReference type="InterPro" id="IPR004089">
    <property type="entry name" value="MCPsignal_dom"/>
</dbReference>
<evidence type="ECO:0000259" key="5">
    <source>
        <dbReference type="PROSITE" id="PS50111"/>
    </source>
</evidence>
<comment type="similarity">
    <text evidence="2">Belongs to the methyl-accepting chemotaxis (MCP) protein family.</text>
</comment>
<dbReference type="PANTHER" id="PTHR32089">
    <property type="entry name" value="METHYL-ACCEPTING CHEMOTAXIS PROTEIN MCPB"/>
    <property type="match status" value="1"/>
</dbReference>
<dbReference type="CDD" id="cd06225">
    <property type="entry name" value="HAMP"/>
    <property type="match status" value="1"/>
</dbReference>
<dbReference type="SMART" id="SM00283">
    <property type="entry name" value="MA"/>
    <property type="match status" value="1"/>
</dbReference>
<evidence type="ECO:0000256" key="2">
    <source>
        <dbReference type="ARBA" id="ARBA00029447"/>
    </source>
</evidence>